<dbReference type="AlphaFoldDB" id="A0A485LT21"/>
<comment type="subcellular location">
    <subcellularLocation>
        <location evidence="1">Mitochondrion inner membrane</location>
        <topology evidence="1">Peripheral membrane protein</topology>
        <orientation evidence="1">Matrix side</orientation>
    </subcellularLocation>
</comment>
<evidence type="ECO:0000256" key="2">
    <source>
        <dbReference type="ARBA" id="ARBA00008554"/>
    </source>
</evidence>
<dbReference type="PANTHER" id="PTHR12022">
    <property type="entry name" value="UBIQUINOL-CYTOCHROME C REDUCTASE COMPLEX 14 KD PROTEIN"/>
    <property type="match status" value="1"/>
</dbReference>
<dbReference type="PANTHER" id="PTHR12022:SF0">
    <property type="entry name" value="CYTOCHROME B-C1 COMPLEX SUBUNIT 7"/>
    <property type="match status" value="1"/>
</dbReference>
<evidence type="ECO:0000313" key="10">
    <source>
        <dbReference type="EMBL" id="VFU01774.1"/>
    </source>
</evidence>
<organism evidence="10 11">
    <name type="scientific">Aphanomyces stellatus</name>
    <dbReference type="NCBI Taxonomy" id="120398"/>
    <lineage>
        <taxon>Eukaryota</taxon>
        <taxon>Sar</taxon>
        <taxon>Stramenopiles</taxon>
        <taxon>Oomycota</taxon>
        <taxon>Saprolegniomycetes</taxon>
        <taxon>Saprolegniales</taxon>
        <taxon>Verrucalvaceae</taxon>
        <taxon>Aphanomyces</taxon>
    </lineage>
</organism>
<dbReference type="InterPro" id="IPR003197">
    <property type="entry name" value="QCR7"/>
</dbReference>
<evidence type="ECO:0000256" key="6">
    <source>
        <dbReference type="ARBA" id="ARBA00022982"/>
    </source>
</evidence>
<evidence type="ECO:0000313" key="9">
    <source>
        <dbReference type="EMBL" id="KAF0682742.1"/>
    </source>
</evidence>
<dbReference type="GO" id="GO:0006122">
    <property type="term" value="P:mitochondrial electron transport, ubiquinol to cytochrome c"/>
    <property type="evidence" value="ECO:0007669"/>
    <property type="project" value="InterPro"/>
</dbReference>
<evidence type="ECO:0000256" key="8">
    <source>
        <dbReference type="ARBA" id="ARBA00023136"/>
    </source>
</evidence>
<keyword evidence="4" id="KW-0679">Respiratory chain</keyword>
<gene>
    <name evidence="10" type="primary">Aste57867_25145</name>
    <name evidence="9" type="ORF">As57867_025067</name>
    <name evidence="10" type="ORF">ASTE57867_25145</name>
</gene>
<keyword evidence="3" id="KW-0813">Transport</keyword>
<dbReference type="Gene3D" id="1.10.1090.10">
    <property type="entry name" value="Cytochrome b-c1 complex subunit 7"/>
    <property type="match status" value="1"/>
</dbReference>
<dbReference type="InterPro" id="IPR036544">
    <property type="entry name" value="QCR7_sf"/>
</dbReference>
<dbReference type="Pfam" id="PF02271">
    <property type="entry name" value="UCR_14kD"/>
    <property type="match status" value="1"/>
</dbReference>
<dbReference type="EMBL" id="VJMH01007489">
    <property type="protein sequence ID" value="KAF0682742.1"/>
    <property type="molecule type" value="Genomic_DNA"/>
</dbReference>
<evidence type="ECO:0000256" key="7">
    <source>
        <dbReference type="ARBA" id="ARBA00023128"/>
    </source>
</evidence>
<comment type="similarity">
    <text evidence="2">Belongs to the UQCRB/QCR7 family.</text>
</comment>
<reference evidence="9" key="2">
    <citation type="submission" date="2019-06" db="EMBL/GenBank/DDBJ databases">
        <title>Genomics analysis of Aphanomyces spp. identifies a new class of oomycete effector associated with host adaptation.</title>
        <authorList>
            <person name="Gaulin E."/>
        </authorList>
    </citation>
    <scope>NUCLEOTIDE SEQUENCE</scope>
    <source>
        <strain evidence="9">CBS 578.67</strain>
    </source>
</reference>
<dbReference type="GO" id="GO:0005743">
    <property type="term" value="C:mitochondrial inner membrane"/>
    <property type="evidence" value="ECO:0007669"/>
    <property type="project" value="UniProtKB-SubCell"/>
</dbReference>
<keyword evidence="8" id="KW-0472">Membrane</keyword>
<dbReference type="SUPFAM" id="SSF81524">
    <property type="entry name" value="14 kDa protein of cytochrome bc1 complex (Ubiquinol-cytochrome c reductase)"/>
    <property type="match status" value="1"/>
</dbReference>
<sequence>MVLGQIAKLYQKSVAKQLRQLGLRYDDALVETAEVQRAVSWLGRDQAISRSRRLTRAADLSFKRAYLPEEIQKIQEPFNFYLDDKVEEARSLADERNKLTKW</sequence>
<keyword evidence="11" id="KW-1185">Reference proteome</keyword>
<protein>
    <submittedName>
        <fullName evidence="10">Aste57867_25145 protein</fullName>
    </submittedName>
</protein>
<evidence type="ECO:0000256" key="1">
    <source>
        <dbReference type="ARBA" id="ARBA00004443"/>
    </source>
</evidence>
<evidence type="ECO:0000313" key="11">
    <source>
        <dbReference type="Proteomes" id="UP000332933"/>
    </source>
</evidence>
<evidence type="ECO:0000256" key="4">
    <source>
        <dbReference type="ARBA" id="ARBA00022660"/>
    </source>
</evidence>
<keyword evidence="6" id="KW-0249">Electron transport</keyword>
<accession>A0A485LT21</accession>
<proteinExistence type="inferred from homology"/>
<name>A0A485LT21_9STRA</name>
<dbReference type="EMBL" id="CAADRA010007515">
    <property type="protein sequence ID" value="VFU01774.1"/>
    <property type="molecule type" value="Genomic_DNA"/>
</dbReference>
<dbReference type="Proteomes" id="UP000332933">
    <property type="component" value="Unassembled WGS sequence"/>
</dbReference>
<evidence type="ECO:0000256" key="5">
    <source>
        <dbReference type="ARBA" id="ARBA00022792"/>
    </source>
</evidence>
<reference evidence="10 11" key="1">
    <citation type="submission" date="2019-03" db="EMBL/GenBank/DDBJ databases">
        <authorList>
            <person name="Gaulin E."/>
            <person name="Dumas B."/>
        </authorList>
    </citation>
    <scope>NUCLEOTIDE SEQUENCE [LARGE SCALE GENOMIC DNA]</scope>
    <source>
        <strain evidence="10">CBS 568.67</strain>
    </source>
</reference>
<evidence type="ECO:0000256" key="3">
    <source>
        <dbReference type="ARBA" id="ARBA00022448"/>
    </source>
</evidence>
<dbReference type="OrthoDB" id="425749at2759"/>
<keyword evidence="5" id="KW-0999">Mitochondrion inner membrane</keyword>
<keyword evidence="7" id="KW-0496">Mitochondrion</keyword>
<dbReference type="GO" id="GO:0045275">
    <property type="term" value="C:respiratory chain complex III"/>
    <property type="evidence" value="ECO:0007669"/>
    <property type="project" value="InterPro"/>
</dbReference>